<dbReference type="GeneID" id="113431226"/>
<name>A0A6J1W2H2_9SAUR</name>
<dbReference type="GO" id="GO:0031122">
    <property type="term" value="P:cytoplasmic microtubule organization"/>
    <property type="evidence" value="ECO:0007669"/>
    <property type="project" value="InterPro"/>
</dbReference>
<dbReference type="GO" id="GO:0030705">
    <property type="term" value="P:cytoskeleton-dependent intracellular transport"/>
    <property type="evidence" value="ECO:0007669"/>
    <property type="project" value="TreeGrafter"/>
</dbReference>
<evidence type="ECO:0000259" key="2">
    <source>
        <dbReference type="Pfam" id="PF05622"/>
    </source>
</evidence>
<protein>
    <submittedName>
        <fullName evidence="4">Protein Hook homolog 1-like</fullName>
    </submittedName>
</protein>
<dbReference type="RefSeq" id="XP_026549355.1">
    <property type="nucleotide sequence ID" value="XM_026693570.1"/>
</dbReference>
<dbReference type="GO" id="GO:0005737">
    <property type="term" value="C:cytoplasm"/>
    <property type="evidence" value="ECO:0007669"/>
    <property type="project" value="TreeGrafter"/>
</dbReference>
<dbReference type="AlphaFoldDB" id="A0A6J1W2H2"/>
<dbReference type="Proteomes" id="UP000504612">
    <property type="component" value="Unplaced"/>
</dbReference>
<reference evidence="4" key="1">
    <citation type="submission" date="2025-08" db="UniProtKB">
        <authorList>
            <consortium name="RefSeq"/>
        </authorList>
    </citation>
    <scope>IDENTIFICATION</scope>
</reference>
<feature type="coiled-coil region" evidence="1">
    <location>
        <begin position="32"/>
        <end position="73"/>
    </location>
</feature>
<dbReference type="GO" id="GO:0051959">
    <property type="term" value="F:dynein light intermediate chain binding"/>
    <property type="evidence" value="ECO:0007669"/>
    <property type="project" value="TreeGrafter"/>
</dbReference>
<dbReference type="GO" id="GO:0008017">
    <property type="term" value="F:microtubule binding"/>
    <property type="evidence" value="ECO:0007669"/>
    <property type="project" value="InterPro"/>
</dbReference>
<evidence type="ECO:0000313" key="3">
    <source>
        <dbReference type="Proteomes" id="UP000504612"/>
    </source>
</evidence>
<dbReference type="PANTHER" id="PTHR18947:SF36">
    <property type="entry name" value="PROTEIN HOOK HOMOLOG 1"/>
    <property type="match status" value="1"/>
</dbReference>
<keyword evidence="3" id="KW-1185">Reference proteome</keyword>
<organism evidence="3 4">
    <name type="scientific">Notechis scutatus</name>
    <name type="common">mainland tiger snake</name>
    <dbReference type="NCBI Taxonomy" id="8663"/>
    <lineage>
        <taxon>Eukaryota</taxon>
        <taxon>Metazoa</taxon>
        <taxon>Chordata</taxon>
        <taxon>Craniata</taxon>
        <taxon>Vertebrata</taxon>
        <taxon>Euteleostomi</taxon>
        <taxon>Lepidosauria</taxon>
        <taxon>Squamata</taxon>
        <taxon>Bifurcata</taxon>
        <taxon>Unidentata</taxon>
        <taxon>Episquamata</taxon>
        <taxon>Toxicofera</taxon>
        <taxon>Serpentes</taxon>
        <taxon>Colubroidea</taxon>
        <taxon>Elapidae</taxon>
        <taxon>Hydrophiinae</taxon>
        <taxon>Notechis</taxon>
    </lineage>
</organism>
<dbReference type="PANTHER" id="PTHR18947">
    <property type="entry name" value="HOOK PROTEINS"/>
    <property type="match status" value="1"/>
</dbReference>
<keyword evidence="1" id="KW-0175">Coiled coil</keyword>
<gene>
    <name evidence="4" type="primary">LOC113431226</name>
</gene>
<accession>A0A6J1W2H2</accession>
<dbReference type="KEGG" id="nss:113431226"/>
<evidence type="ECO:0000313" key="4">
    <source>
        <dbReference type="RefSeq" id="XP_026549355.1"/>
    </source>
</evidence>
<dbReference type="Pfam" id="PF05622">
    <property type="entry name" value="HOOK"/>
    <property type="match status" value="1"/>
</dbReference>
<proteinExistence type="predicted"/>
<sequence length="126" mass="14569">MTLEESVQHVVMAAIQELMSKEILGFVASDISSDVEQQLKRAMEELNEVIAEKEELKQRCQELDLQVAALQEEKCSLMSENEIMNDRLDQLDGSFDDTNTAVAKKYFHAQLQLEQLQEENFRYELI</sequence>
<evidence type="ECO:0000256" key="1">
    <source>
        <dbReference type="SAM" id="Coils"/>
    </source>
</evidence>
<dbReference type="GO" id="GO:0005813">
    <property type="term" value="C:centrosome"/>
    <property type="evidence" value="ECO:0007669"/>
    <property type="project" value="TreeGrafter"/>
</dbReference>
<feature type="domain" description="Hook C-terminal" evidence="2">
    <location>
        <begin position="58"/>
        <end position="124"/>
    </location>
</feature>
<dbReference type="InterPro" id="IPR008636">
    <property type="entry name" value="Hook_C"/>
</dbReference>